<keyword evidence="4" id="KW-1185">Reference proteome</keyword>
<feature type="region of interest" description="Disordered" evidence="1">
    <location>
        <begin position="16"/>
        <end position="127"/>
    </location>
</feature>
<feature type="compositionally biased region" description="Low complexity" evidence="1">
    <location>
        <begin position="101"/>
        <end position="118"/>
    </location>
</feature>
<protein>
    <recommendedName>
        <fullName evidence="2">PD-(D/E)XK nuclease-like domain-containing protein</fullName>
    </recommendedName>
</protein>
<evidence type="ECO:0000256" key="1">
    <source>
        <dbReference type="SAM" id="MobiDB-lite"/>
    </source>
</evidence>
<feature type="compositionally biased region" description="Polar residues" evidence="1">
    <location>
        <begin position="48"/>
        <end position="69"/>
    </location>
</feature>
<evidence type="ECO:0000259" key="2">
    <source>
        <dbReference type="Pfam" id="PF20516"/>
    </source>
</evidence>
<name>A0A0N0DAJ3_FUSLA</name>
<sequence length="474" mass="54041">MSLAANIESWLQKIEIASKPTHPVTQTDTVEASEPRPKRRRLNPLTPDASQSDSRSPNMTSSQRSLSPSKRTHPDSQTGHDDDFQETPRPGRRIKISRSESGTSLASSQSRSQVSEQSGYSSPTKQLSALEIHKRGVIPRTLSVFRHKPASLKALLDQISLVSSGIGILSVSQRGILNQLDDEKYSDFDWTRHPVMSNMYFSDQRDKLGDTPLPDTIQMILHQASYCNSESCSEADWNVEVHHRVLEAALRPRWGNQFIDFRLSTTASIIAEYHVTSASKKVDFCMYINPKVDQGSEISQIIDDVRNILPEASFNHTNMSPLCDKPIAISIETKKTGEDWEKAKLQMEVWMAAHWQFLRNLIKLRQRAAKELSSIRQAQGDLTSNPEKTWQLPDFMPGIIVQGDDWHLIITTPEGEKTIFWQKKSLGNTSGSKEIYQLICNLQLLRQWALDRYWAWLRELLQEWPRHKGKLFLV</sequence>
<dbReference type="AlphaFoldDB" id="A0A0N0DAJ3"/>
<dbReference type="OrthoDB" id="4161186at2759"/>
<dbReference type="Pfam" id="PF20516">
    <property type="entry name" value="PDDEXK_12"/>
    <property type="match status" value="1"/>
</dbReference>
<accession>A0A0N0DAJ3</accession>
<feature type="domain" description="PD-(D/E)XK nuclease-like" evidence="2">
    <location>
        <begin position="197"/>
        <end position="454"/>
    </location>
</feature>
<reference evidence="3 4" key="1">
    <citation type="submission" date="2015-04" db="EMBL/GenBank/DDBJ databases">
        <title>The draft genome sequence of Fusarium langsethiae, a T-2/HT-2 mycotoxin producer.</title>
        <authorList>
            <person name="Lysoe E."/>
            <person name="Divon H.H."/>
            <person name="Terzi V."/>
            <person name="Orru L."/>
            <person name="Lamontanara A."/>
            <person name="Kolseth A.-K."/>
            <person name="Frandsen R.J."/>
            <person name="Nielsen K."/>
            <person name="Thrane U."/>
        </authorList>
    </citation>
    <scope>NUCLEOTIDE SEQUENCE [LARGE SCALE GENOMIC DNA]</scope>
    <source>
        <strain evidence="3 4">Fl201059</strain>
    </source>
</reference>
<proteinExistence type="predicted"/>
<dbReference type="EMBL" id="JXCE01001222">
    <property type="protein sequence ID" value="KPA35345.1"/>
    <property type="molecule type" value="Genomic_DNA"/>
</dbReference>
<gene>
    <name evidence="3" type="ORF">FLAG1_11959</name>
</gene>
<comment type="caution">
    <text evidence="3">The sequence shown here is derived from an EMBL/GenBank/DDBJ whole genome shotgun (WGS) entry which is preliminary data.</text>
</comment>
<evidence type="ECO:0000313" key="3">
    <source>
        <dbReference type="EMBL" id="KPA35345.1"/>
    </source>
</evidence>
<organism evidence="3 4">
    <name type="scientific">Fusarium langsethiae</name>
    <dbReference type="NCBI Taxonomy" id="179993"/>
    <lineage>
        <taxon>Eukaryota</taxon>
        <taxon>Fungi</taxon>
        <taxon>Dikarya</taxon>
        <taxon>Ascomycota</taxon>
        <taxon>Pezizomycotina</taxon>
        <taxon>Sordariomycetes</taxon>
        <taxon>Hypocreomycetidae</taxon>
        <taxon>Hypocreales</taxon>
        <taxon>Nectriaceae</taxon>
        <taxon>Fusarium</taxon>
    </lineage>
</organism>
<evidence type="ECO:0000313" key="4">
    <source>
        <dbReference type="Proteomes" id="UP000037904"/>
    </source>
</evidence>
<dbReference type="Proteomes" id="UP000037904">
    <property type="component" value="Unassembled WGS sequence"/>
</dbReference>
<feature type="compositionally biased region" description="Basic and acidic residues" evidence="1">
    <location>
        <begin position="72"/>
        <end position="82"/>
    </location>
</feature>
<dbReference type="InterPro" id="IPR046797">
    <property type="entry name" value="PDDEXK_12"/>
</dbReference>